<dbReference type="WBParaSite" id="ALUE_0001164201-mRNA-1">
    <property type="protein sequence ID" value="ALUE_0001164201-mRNA-1"/>
    <property type="gene ID" value="ALUE_0001164201"/>
</dbReference>
<keyword evidence="2" id="KW-1185">Reference proteome</keyword>
<protein>
    <submittedName>
        <fullName evidence="3">Uncharacterized protein</fullName>
    </submittedName>
</protein>
<reference evidence="3" key="1">
    <citation type="submission" date="2017-02" db="UniProtKB">
        <authorList>
            <consortium name="WormBaseParasite"/>
        </authorList>
    </citation>
    <scope>IDENTIFICATION</scope>
</reference>
<feature type="compositionally biased region" description="Basic and acidic residues" evidence="1">
    <location>
        <begin position="58"/>
        <end position="75"/>
    </location>
</feature>
<feature type="compositionally biased region" description="Gly residues" evidence="1">
    <location>
        <begin position="11"/>
        <end position="22"/>
    </location>
</feature>
<dbReference type="AlphaFoldDB" id="A0A0M3I4E4"/>
<sequence length="104" mass="11653">MTHGCVSRHGSPGGVRLGNGEGGCTLKGYVRFRKRDVNLSVWASGVSSRCGRTSGARDAARERAKAEEKETNKWLREHERESQRCARSIMCFAEHIAKAREFSW</sequence>
<feature type="region of interest" description="Disordered" evidence="1">
    <location>
        <begin position="1"/>
        <end position="22"/>
    </location>
</feature>
<feature type="region of interest" description="Disordered" evidence="1">
    <location>
        <begin position="53"/>
        <end position="75"/>
    </location>
</feature>
<evidence type="ECO:0000313" key="2">
    <source>
        <dbReference type="Proteomes" id="UP000036681"/>
    </source>
</evidence>
<dbReference type="Proteomes" id="UP000036681">
    <property type="component" value="Unplaced"/>
</dbReference>
<name>A0A0M3I4E4_ASCLU</name>
<organism evidence="2 3">
    <name type="scientific">Ascaris lumbricoides</name>
    <name type="common">Giant roundworm</name>
    <dbReference type="NCBI Taxonomy" id="6252"/>
    <lineage>
        <taxon>Eukaryota</taxon>
        <taxon>Metazoa</taxon>
        <taxon>Ecdysozoa</taxon>
        <taxon>Nematoda</taxon>
        <taxon>Chromadorea</taxon>
        <taxon>Rhabditida</taxon>
        <taxon>Spirurina</taxon>
        <taxon>Ascaridomorpha</taxon>
        <taxon>Ascaridoidea</taxon>
        <taxon>Ascarididae</taxon>
        <taxon>Ascaris</taxon>
    </lineage>
</organism>
<evidence type="ECO:0000313" key="3">
    <source>
        <dbReference type="WBParaSite" id="ALUE_0001164201-mRNA-1"/>
    </source>
</evidence>
<accession>A0A0M3I4E4</accession>
<proteinExistence type="predicted"/>
<evidence type="ECO:0000256" key="1">
    <source>
        <dbReference type="SAM" id="MobiDB-lite"/>
    </source>
</evidence>